<evidence type="ECO:0000313" key="2">
    <source>
        <dbReference type="EMBL" id="CAE0460847.1"/>
    </source>
</evidence>
<dbReference type="GO" id="GO:0020037">
    <property type="term" value="F:heme binding"/>
    <property type="evidence" value="ECO:0007669"/>
    <property type="project" value="InterPro"/>
</dbReference>
<feature type="transmembrane region" description="Helical" evidence="1">
    <location>
        <begin position="6"/>
        <end position="25"/>
    </location>
</feature>
<dbReference type="AlphaFoldDB" id="A0A7S3PZF2"/>
<keyword evidence="1" id="KW-0472">Membrane</keyword>
<protein>
    <recommendedName>
        <fullName evidence="3">Cytochrome P450</fullName>
    </recommendedName>
</protein>
<evidence type="ECO:0008006" key="3">
    <source>
        <dbReference type="Google" id="ProtNLM"/>
    </source>
</evidence>
<dbReference type="EMBL" id="HBIO01007571">
    <property type="protein sequence ID" value="CAE0460847.1"/>
    <property type="molecule type" value="Transcribed_RNA"/>
</dbReference>
<proteinExistence type="predicted"/>
<name>A0A7S3PZF2_9STRA</name>
<keyword evidence="1" id="KW-1133">Transmembrane helix</keyword>
<dbReference type="GO" id="GO:0005506">
    <property type="term" value="F:iron ion binding"/>
    <property type="evidence" value="ECO:0007669"/>
    <property type="project" value="InterPro"/>
</dbReference>
<dbReference type="Gene3D" id="1.10.630.10">
    <property type="entry name" value="Cytochrome P450"/>
    <property type="match status" value="1"/>
</dbReference>
<reference evidence="2" key="1">
    <citation type="submission" date="2021-01" db="EMBL/GenBank/DDBJ databases">
        <authorList>
            <person name="Corre E."/>
            <person name="Pelletier E."/>
            <person name="Niang G."/>
            <person name="Scheremetjew M."/>
            <person name="Finn R."/>
            <person name="Kale V."/>
            <person name="Holt S."/>
            <person name="Cochrane G."/>
            <person name="Meng A."/>
            <person name="Brown T."/>
            <person name="Cohen L."/>
        </authorList>
    </citation>
    <scope>NUCLEOTIDE SEQUENCE</scope>
    <source>
        <strain evidence="2">MM31A-1</strain>
    </source>
</reference>
<dbReference type="GO" id="GO:0016705">
    <property type="term" value="F:oxidoreductase activity, acting on paired donors, with incorporation or reduction of molecular oxygen"/>
    <property type="evidence" value="ECO:0007669"/>
    <property type="project" value="InterPro"/>
</dbReference>
<accession>A0A7S3PZF2</accession>
<dbReference type="SUPFAM" id="SSF48264">
    <property type="entry name" value="Cytochrome P450"/>
    <property type="match status" value="1"/>
</dbReference>
<dbReference type="InterPro" id="IPR036396">
    <property type="entry name" value="Cyt_P450_sf"/>
</dbReference>
<organism evidence="2">
    <name type="scientific">Chaetoceros debilis</name>
    <dbReference type="NCBI Taxonomy" id="122233"/>
    <lineage>
        <taxon>Eukaryota</taxon>
        <taxon>Sar</taxon>
        <taxon>Stramenopiles</taxon>
        <taxon>Ochrophyta</taxon>
        <taxon>Bacillariophyta</taxon>
        <taxon>Coscinodiscophyceae</taxon>
        <taxon>Chaetocerotophycidae</taxon>
        <taxon>Chaetocerotales</taxon>
        <taxon>Chaetocerotaceae</taxon>
        <taxon>Chaetoceros</taxon>
    </lineage>
</organism>
<dbReference type="GO" id="GO:0004497">
    <property type="term" value="F:monooxygenase activity"/>
    <property type="evidence" value="ECO:0007669"/>
    <property type="project" value="InterPro"/>
</dbReference>
<gene>
    <name evidence="2" type="ORF">CDEB00056_LOCUS5688</name>
</gene>
<keyword evidence="1" id="KW-0812">Transmembrane</keyword>
<sequence>MVFFVTSAAVLTTFTVMLLILKQIFWGLRRDRSSNFPVPPRYIIGKGVLPISGSTSLFRRTGSRIYNCFDTKWTQIHFHVPFLPSSWCKELGEVFSIFVWAHWRTIINGEERVGKIIDEGGLIPSWPYFRPPKDLLGQSCCICFLKDAEEKHRMTTVIKDILCQENIIRFASDFSVIADSHVEHFLCKTSSNVDICDGGILYRVKVALGLGLSRRRESQHLQSYTGNHLLKSYSLELVNGPLFGLHRYFKDNEMSQEPLPPSLNDLSDSNHPEVVGLKEMPRDENIDRPIGKLELSWLHSFQKGILSFKLQFWLLSEYGRAMHARHYIVDGVLKNVVSGERKKFTDKEGTCCHKGGGAKVSRGDLGLLDSVFSRGSCTDIMSDEAIAELILMVWLIMDKGSAWTTSALHLLQNDQAMLHSIRNEIQLLQDCFGENGIFSEGALSQMGLLDGLIFDAIKVSPPFFGGMWQTSNTVELKDDMVQVPKRSNVLLMSCSSRRDDISDVNLHNGKKPQRIGENYPNLNLYGFLPLNGEEVPLMVLQTKIFLISVIRNCDLKNVQQWKQAESPKKNCL</sequence>
<evidence type="ECO:0000256" key="1">
    <source>
        <dbReference type="SAM" id="Phobius"/>
    </source>
</evidence>